<keyword evidence="3" id="KW-1185">Reference proteome</keyword>
<reference evidence="2 3" key="1">
    <citation type="submission" date="2018-04" db="EMBL/GenBank/DDBJ databases">
        <title>Novel Campyloabacter and Helicobacter Species and Strains.</title>
        <authorList>
            <person name="Mannion A.J."/>
            <person name="Shen Z."/>
            <person name="Fox J.G."/>
        </authorList>
    </citation>
    <scope>NUCLEOTIDE SEQUENCE [LARGE SCALE GENOMIC DNA]</scope>
    <source>
        <strain evidence="2 3">MIT 98-6070</strain>
    </source>
</reference>
<dbReference type="AlphaFoldDB" id="A0A3D8I6D5"/>
<dbReference type="OrthoDB" id="9793825at2"/>
<comment type="caution">
    <text evidence="2">The sequence shown here is derived from an EMBL/GenBank/DDBJ whole genome shotgun (WGS) entry which is preliminary data.</text>
</comment>
<dbReference type="InterPro" id="IPR001509">
    <property type="entry name" value="Epimerase_deHydtase"/>
</dbReference>
<sequence length="323" mass="35754">MQNYILVTGASGFVGASLCQSLLAQGHKVLGIGRKDAYNTHLHPKERGFLSPETLNHHNFKYERLELKNLDDSMLRKYEFSLAFHLASMVEYASLEYTEYTEYTITPTLKLIDFALQAKIPKIIFTSTASVYAPPPALSLAPYIINESSPISPSSYYGLAKYTCEKLLEIATLKHKTLNVATLRFPALFGLNHLGGVIYEFAKSAWENSNIELFSNGEVLRNVLYIDYAIQALLLAARAEIKGYECFCIGSANSQSTAFIASTLIDALHSRSKLMLSPKPSPNPFNAQFDLTKAKAQLGFEPPSIESTLKSYAKAIFIQGGLV</sequence>
<gene>
    <name evidence="2" type="ORF">CQA63_01600</name>
</gene>
<dbReference type="EMBL" id="NXLR01000002">
    <property type="protein sequence ID" value="RDU60698.1"/>
    <property type="molecule type" value="Genomic_DNA"/>
</dbReference>
<dbReference type="InterPro" id="IPR050177">
    <property type="entry name" value="Lipid_A_modif_metabolic_enz"/>
</dbReference>
<dbReference type="Gene3D" id="3.40.50.720">
    <property type="entry name" value="NAD(P)-binding Rossmann-like Domain"/>
    <property type="match status" value="1"/>
</dbReference>
<dbReference type="SUPFAM" id="SSF51735">
    <property type="entry name" value="NAD(P)-binding Rossmann-fold domains"/>
    <property type="match status" value="1"/>
</dbReference>
<dbReference type="CDD" id="cd08946">
    <property type="entry name" value="SDR_e"/>
    <property type="match status" value="1"/>
</dbReference>
<dbReference type="Pfam" id="PF01370">
    <property type="entry name" value="Epimerase"/>
    <property type="match status" value="1"/>
</dbReference>
<dbReference type="InterPro" id="IPR036291">
    <property type="entry name" value="NAD(P)-bd_dom_sf"/>
</dbReference>
<proteinExistence type="predicted"/>
<accession>A0A3D8I6D5</accession>
<organism evidence="2 3">
    <name type="scientific">Helicobacter marmotae</name>
    <dbReference type="NCBI Taxonomy" id="152490"/>
    <lineage>
        <taxon>Bacteria</taxon>
        <taxon>Pseudomonadati</taxon>
        <taxon>Campylobacterota</taxon>
        <taxon>Epsilonproteobacteria</taxon>
        <taxon>Campylobacterales</taxon>
        <taxon>Helicobacteraceae</taxon>
        <taxon>Helicobacter</taxon>
    </lineage>
</organism>
<feature type="domain" description="NAD-dependent epimerase/dehydratase" evidence="1">
    <location>
        <begin position="5"/>
        <end position="244"/>
    </location>
</feature>
<evidence type="ECO:0000259" key="1">
    <source>
        <dbReference type="Pfam" id="PF01370"/>
    </source>
</evidence>
<protein>
    <submittedName>
        <fullName evidence="2">NAD(P)-dependent oxidoreductase</fullName>
    </submittedName>
</protein>
<dbReference type="PANTHER" id="PTHR43245">
    <property type="entry name" value="BIFUNCTIONAL POLYMYXIN RESISTANCE PROTEIN ARNA"/>
    <property type="match status" value="1"/>
</dbReference>
<dbReference type="Proteomes" id="UP000256599">
    <property type="component" value="Unassembled WGS sequence"/>
</dbReference>
<name>A0A3D8I6D5_9HELI</name>
<evidence type="ECO:0000313" key="3">
    <source>
        <dbReference type="Proteomes" id="UP000256599"/>
    </source>
</evidence>
<evidence type="ECO:0000313" key="2">
    <source>
        <dbReference type="EMBL" id="RDU60698.1"/>
    </source>
</evidence>
<dbReference type="RefSeq" id="WP_104700745.1">
    <property type="nucleotide sequence ID" value="NZ_FZPP01000059.1"/>
</dbReference>